<dbReference type="PROSITE" id="PS50943">
    <property type="entry name" value="HTH_CROC1"/>
    <property type="match status" value="1"/>
</dbReference>
<proteinExistence type="predicted"/>
<dbReference type="Proteomes" id="UP001198057">
    <property type="component" value="Unassembled WGS sequence"/>
</dbReference>
<reference evidence="2" key="1">
    <citation type="submission" date="2021-07" db="EMBL/GenBank/DDBJ databases">
        <title>Occurrence of streptococci in the human mouth that bind to a non-human glycan.</title>
        <authorList>
            <person name="Cross B."/>
            <person name="Thamadilok S."/>
            <person name="Bensing B."/>
            <person name="Sasmal A."/>
            <person name="Khedri Z."/>
            <person name="Deng L."/>
            <person name="Yu H."/>
            <person name="Mehta A."/>
            <person name="Aluvathingal J."/>
            <person name="Nadendla S."/>
            <person name="Vickerman M."/>
            <person name="Chen X."/>
            <person name="Dewhirst F."/>
            <person name="Gill A."/>
            <person name="Lettrichova I."/>
            <person name="Diaz S."/>
            <person name="Gill S."/>
            <person name="Tettelin H."/>
            <person name="Iverson T."/>
            <person name="Sullam P."/>
            <person name="Varki A."/>
            <person name="Ruhl S."/>
        </authorList>
    </citation>
    <scope>NUCLEOTIDE SEQUENCE</scope>
    <source>
        <strain evidence="2">SK81</strain>
    </source>
</reference>
<sequence>MIKTNLKELLKKNKLSINKLSMETGLSRPTLTSLLNNDSKGIQFDTLETLLDFFNIPISDFFTITDREILFYFQEVLNFDNLETVENSTIHNSQNDDGSVNIKPSEAFLYNCQVVDHQNKTKPFSLIVSPIEQEKKLLIVNLAFFRANQQNKAEDTSDINKFLSRLNNEAIINLIQSVISNWLKYYTKINELDLFLNSMVFVEIVVFGFKTRIPVVVDIHKENTIVKLSFETYIKNSPRVGDDVFSSKISFINAKED</sequence>
<evidence type="ECO:0000259" key="1">
    <source>
        <dbReference type="PROSITE" id="PS50943"/>
    </source>
</evidence>
<dbReference type="Pfam" id="PF13443">
    <property type="entry name" value="HTH_26"/>
    <property type="match status" value="1"/>
</dbReference>
<dbReference type="EMBL" id="JAHZQR010000006">
    <property type="protein sequence ID" value="MBZ2155935.1"/>
    <property type="molecule type" value="Genomic_DNA"/>
</dbReference>
<feature type="domain" description="HTH cro/C1-type" evidence="1">
    <location>
        <begin position="6"/>
        <end position="61"/>
    </location>
</feature>
<dbReference type="InterPro" id="IPR010982">
    <property type="entry name" value="Lambda_DNA-bd_dom_sf"/>
</dbReference>
<dbReference type="InterPro" id="IPR001387">
    <property type="entry name" value="Cro/C1-type_HTH"/>
</dbReference>
<protein>
    <submittedName>
        <fullName evidence="2">Helix-turn-helix transcriptional regulator</fullName>
    </submittedName>
</protein>
<name>A0AAP2P0Z7_STRAP</name>
<dbReference type="SUPFAM" id="SSF47413">
    <property type="entry name" value="lambda repressor-like DNA-binding domains"/>
    <property type="match status" value="1"/>
</dbReference>
<accession>A0AAP2P0Z7</accession>
<dbReference type="SMART" id="SM00530">
    <property type="entry name" value="HTH_XRE"/>
    <property type="match status" value="1"/>
</dbReference>
<dbReference type="GO" id="GO:0003677">
    <property type="term" value="F:DNA binding"/>
    <property type="evidence" value="ECO:0007669"/>
    <property type="project" value="InterPro"/>
</dbReference>
<organism evidence="2 3">
    <name type="scientific">Streptococcus anginosus</name>
    <dbReference type="NCBI Taxonomy" id="1328"/>
    <lineage>
        <taxon>Bacteria</taxon>
        <taxon>Bacillati</taxon>
        <taxon>Bacillota</taxon>
        <taxon>Bacilli</taxon>
        <taxon>Lactobacillales</taxon>
        <taxon>Streptococcaceae</taxon>
        <taxon>Streptococcus</taxon>
        <taxon>Streptococcus anginosus group</taxon>
    </lineage>
</organism>
<dbReference type="RefSeq" id="WP_223351120.1">
    <property type="nucleotide sequence ID" value="NZ_JAHZQR010000006.1"/>
</dbReference>
<evidence type="ECO:0000313" key="2">
    <source>
        <dbReference type="EMBL" id="MBZ2155935.1"/>
    </source>
</evidence>
<evidence type="ECO:0000313" key="3">
    <source>
        <dbReference type="Proteomes" id="UP001198057"/>
    </source>
</evidence>
<comment type="caution">
    <text evidence="2">The sequence shown here is derived from an EMBL/GenBank/DDBJ whole genome shotgun (WGS) entry which is preliminary data.</text>
</comment>
<dbReference type="AlphaFoldDB" id="A0AAP2P0Z7"/>
<dbReference type="CDD" id="cd00093">
    <property type="entry name" value="HTH_XRE"/>
    <property type="match status" value="1"/>
</dbReference>
<gene>
    <name evidence="2" type="ORF">K1I51_04730</name>
</gene>
<dbReference type="Gene3D" id="1.10.260.40">
    <property type="entry name" value="lambda repressor-like DNA-binding domains"/>
    <property type="match status" value="1"/>
</dbReference>